<evidence type="ECO:0000256" key="4">
    <source>
        <dbReference type="ARBA" id="ARBA00022603"/>
    </source>
</evidence>
<evidence type="ECO:0000256" key="5">
    <source>
        <dbReference type="ARBA" id="ARBA00022679"/>
    </source>
</evidence>
<dbReference type="SUPFAM" id="SSF53790">
    <property type="entry name" value="Tetrapyrrole methylase"/>
    <property type="match status" value="1"/>
</dbReference>
<dbReference type="InterPro" id="IPR000878">
    <property type="entry name" value="4pyrrol_Mease"/>
</dbReference>
<dbReference type="AlphaFoldDB" id="A0A554S7Z9"/>
<sequence>MTVHFVGAGPGAADLLTVRAARLLAEADVCLYAGTYLDAVLEHCRADARRVDTQDLDLDQIIDEIVEAHRAGSTVVRLCSGDPSVYSALAEQTRRLDAVGVPWDVTPGVPAYAAAAALVGAELTVPELVQSVVLTRAQARSTVMPDGEALENFAATGATLVLHLAITRAGELADRLAPYYGAECPVVVVFRASQPDELVLRGTLTDIGDRVASAGLRQAAVILVGPALARHGDGESFLYAATRDRTTKRR</sequence>
<dbReference type="InterPro" id="IPR006362">
    <property type="entry name" value="Cbl_synth_CobM/CibF"/>
</dbReference>
<evidence type="ECO:0000259" key="8">
    <source>
        <dbReference type="Pfam" id="PF00590"/>
    </source>
</evidence>
<dbReference type="OrthoDB" id="9815856at2"/>
<organism evidence="9 10">
    <name type="scientific">Aeromicrobium piscarium</name>
    <dbReference type="NCBI Taxonomy" id="2590901"/>
    <lineage>
        <taxon>Bacteria</taxon>
        <taxon>Bacillati</taxon>
        <taxon>Actinomycetota</taxon>
        <taxon>Actinomycetes</taxon>
        <taxon>Propionibacteriales</taxon>
        <taxon>Nocardioidaceae</taxon>
        <taxon>Aeromicrobium</taxon>
    </lineage>
</organism>
<dbReference type="InterPro" id="IPR035996">
    <property type="entry name" value="4pyrrol_Methylase_sf"/>
</dbReference>
<accession>A0A554S7Z9</accession>
<dbReference type="InterPro" id="IPR050161">
    <property type="entry name" value="Siro_Cobalamin_biosynth"/>
</dbReference>
<dbReference type="Proteomes" id="UP000316988">
    <property type="component" value="Unassembled WGS sequence"/>
</dbReference>
<dbReference type="GO" id="GO:0046026">
    <property type="term" value="F:precorrin-4 C11-methyltransferase activity"/>
    <property type="evidence" value="ECO:0007669"/>
    <property type="project" value="InterPro"/>
</dbReference>
<comment type="pathway">
    <text evidence="1">Cofactor biosynthesis; adenosylcobalamin biosynthesis.</text>
</comment>
<dbReference type="Gene3D" id="3.40.1010.10">
    <property type="entry name" value="Cobalt-precorrin-4 Transmethylase, Domain 1"/>
    <property type="match status" value="1"/>
</dbReference>
<dbReference type="PROSITE" id="PS00839">
    <property type="entry name" value="SUMT_1"/>
    <property type="match status" value="1"/>
</dbReference>
<dbReference type="Pfam" id="PF00590">
    <property type="entry name" value="TP_methylase"/>
    <property type="match status" value="1"/>
</dbReference>
<comment type="similarity">
    <text evidence="2 7">Belongs to the precorrin methyltransferase family.</text>
</comment>
<dbReference type="InterPro" id="IPR014777">
    <property type="entry name" value="4pyrrole_Mease_sub1"/>
</dbReference>
<protein>
    <submittedName>
        <fullName evidence="9">Precorrin-4 C(11)-methyltransferase</fullName>
    </submittedName>
</protein>
<dbReference type="Gene3D" id="3.30.950.10">
    <property type="entry name" value="Methyltransferase, Cobalt-precorrin-4 Transmethylase, Domain 2"/>
    <property type="match status" value="1"/>
</dbReference>
<evidence type="ECO:0000256" key="2">
    <source>
        <dbReference type="ARBA" id="ARBA00005879"/>
    </source>
</evidence>
<evidence type="ECO:0000313" key="10">
    <source>
        <dbReference type="Proteomes" id="UP000316988"/>
    </source>
</evidence>
<proteinExistence type="inferred from homology"/>
<evidence type="ECO:0000256" key="1">
    <source>
        <dbReference type="ARBA" id="ARBA00004953"/>
    </source>
</evidence>
<keyword evidence="5 7" id="KW-0808">Transferase</keyword>
<dbReference type="GO" id="GO:0009236">
    <property type="term" value="P:cobalamin biosynthetic process"/>
    <property type="evidence" value="ECO:0007669"/>
    <property type="project" value="UniProtKB-UniPathway"/>
</dbReference>
<evidence type="ECO:0000256" key="3">
    <source>
        <dbReference type="ARBA" id="ARBA00022573"/>
    </source>
</evidence>
<keyword evidence="3" id="KW-0169">Cobalamin biosynthesis</keyword>
<dbReference type="PANTHER" id="PTHR45790:SF4">
    <property type="entry name" value="COBALT-PRECORRIN-4 C(11)-METHYLTRANSFERASE"/>
    <property type="match status" value="1"/>
</dbReference>
<evidence type="ECO:0000256" key="7">
    <source>
        <dbReference type="RuleBase" id="RU003960"/>
    </source>
</evidence>
<keyword evidence="6" id="KW-0949">S-adenosyl-L-methionine</keyword>
<dbReference type="CDD" id="cd11641">
    <property type="entry name" value="Precorrin-4_C11-MT"/>
    <property type="match status" value="1"/>
</dbReference>
<dbReference type="RefSeq" id="WP_143913603.1">
    <property type="nucleotide sequence ID" value="NZ_VLNT01000008.1"/>
</dbReference>
<dbReference type="PROSITE" id="PS00840">
    <property type="entry name" value="SUMT_2"/>
    <property type="match status" value="1"/>
</dbReference>
<dbReference type="PANTHER" id="PTHR45790">
    <property type="entry name" value="SIROHEME SYNTHASE-RELATED"/>
    <property type="match status" value="1"/>
</dbReference>
<dbReference type="InterPro" id="IPR014776">
    <property type="entry name" value="4pyrrole_Mease_sub2"/>
</dbReference>
<dbReference type="InterPro" id="IPR003043">
    <property type="entry name" value="Uropor_MeTrfase_CS"/>
</dbReference>
<name>A0A554S7Z9_9ACTN</name>
<gene>
    <name evidence="9" type="ORF">FNM00_11060</name>
</gene>
<evidence type="ECO:0000256" key="6">
    <source>
        <dbReference type="ARBA" id="ARBA00022691"/>
    </source>
</evidence>
<evidence type="ECO:0000313" key="9">
    <source>
        <dbReference type="EMBL" id="TSD62490.1"/>
    </source>
</evidence>
<dbReference type="EMBL" id="VLNT01000008">
    <property type="protein sequence ID" value="TSD62490.1"/>
    <property type="molecule type" value="Genomic_DNA"/>
</dbReference>
<dbReference type="GO" id="GO:0032259">
    <property type="term" value="P:methylation"/>
    <property type="evidence" value="ECO:0007669"/>
    <property type="project" value="UniProtKB-KW"/>
</dbReference>
<keyword evidence="10" id="KW-1185">Reference proteome</keyword>
<comment type="caution">
    <text evidence="9">The sequence shown here is derived from an EMBL/GenBank/DDBJ whole genome shotgun (WGS) entry which is preliminary data.</text>
</comment>
<reference evidence="9 10" key="1">
    <citation type="submission" date="2019-07" db="EMBL/GenBank/DDBJ databases">
        <authorList>
            <person name="Zhao L.H."/>
        </authorList>
    </citation>
    <scope>NUCLEOTIDE SEQUENCE [LARGE SCALE GENOMIC DNA]</scope>
    <source>
        <strain evidence="9 10">Co35</strain>
    </source>
</reference>
<feature type="domain" description="Tetrapyrrole methylase" evidence="8">
    <location>
        <begin position="2"/>
        <end position="207"/>
    </location>
</feature>
<keyword evidence="4 7" id="KW-0489">Methyltransferase</keyword>
<dbReference type="UniPathway" id="UPA00148"/>